<dbReference type="Proteomes" id="UP000187425">
    <property type="component" value="Unassembled WGS sequence"/>
</dbReference>
<dbReference type="PANTHER" id="PTHR30055">
    <property type="entry name" value="HTH-TYPE TRANSCRIPTIONAL REGULATOR RUTR"/>
    <property type="match status" value="1"/>
</dbReference>
<evidence type="ECO:0000313" key="5">
    <source>
        <dbReference type="Proteomes" id="UP000187425"/>
    </source>
</evidence>
<dbReference type="RefSeq" id="WP_076285544.1">
    <property type="nucleotide sequence ID" value="NZ_MPTW01000011.1"/>
</dbReference>
<dbReference type="InterPro" id="IPR023772">
    <property type="entry name" value="DNA-bd_HTH_TetR-type_CS"/>
</dbReference>
<dbReference type="InterPro" id="IPR050109">
    <property type="entry name" value="HTH-type_TetR-like_transc_reg"/>
</dbReference>
<feature type="domain" description="HTH tetR-type" evidence="3">
    <location>
        <begin position="3"/>
        <end position="63"/>
    </location>
</feature>
<name>A0A1R0ZDJ7_9BACL</name>
<evidence type="ECO:0000256" key="1">
    <source>
        <dbReference type="ARBA" id="ARBA00023125"/>
    </source>
</evidence>
<organism evidence="4 5">
    <name type="scientific">Paenibacillus odorifer</name>
    <dbReference type="NCBI Taxonomy" id="189426"/>
    <lineage>
        <taxon>Bacteria</taxon>
        <taxon>Bacillati</taxon>
        <taxon>Bacillota</taxon>
        <taxon>Bacilli</taxon>
        <taxon>Bacillales</taxon>
        <taxon>Paenibacillaceae</taxon>
        <taxon>Paenibacillus</taxon>
    </lineage>
</organism>
<dbReference type="GO" id="GO:0003700">
    <property type="term" value="F:DNA-binding transcription factor activity"/>
    <property type="evidence" value="ECO:0007669"/>
    <property type="project" value="TreeGrafter"/>
</dbReference>
<keyword evidence="1 2" id="KW-0238">DNA-binding</keyword>
<dbReference type="GO" id="GO:0000976">
    <property type="term" value="F:transcription cis-regulatory region binding"/>
    <property type="evidence" value="ECO:0007669"/>
    <property type="project" value="TreeGrafter"/>
</dbReference>
<comment type="caution">
    <text evidence="4">The sequence shown here is derived from an EMBL/GenBank/DDBJ whole genome shotgun (WGS) entry which is preliminary data.</text>
</comment>
<gene>
    <name evidence="4" type="ORF">BSK65_19410</name>
</gene>
<dbReference type="InterPro" id="IPR001647">
    <property type="entry name" value="HTH_TetR"/>
</dbReference>
<dbReference type="InterPro" id="IPR009057">
    <property type="entry name" value="Homeodomain-like_sf"/>
</dbReference>
<feature type="DNA-binding region" description="H-T-H motif" evidence="2">
    <location>
        <begin position="26"/>
        <end position="45"/>
    </location>
</feature>
<protein>
    <submittedName>
        <fullName evidence="4">TetR family transcriptional regulator</fullName>
    </submittedName>
</protein>
<dbReference type="AlphaFoldDB" id="A0A1R0ZDJ7"/>
<reference evidence="4 5" key="1">
    <citation type="submission" date="2016-11" db="EMBL/GenBank/DDBJ databases">
        <title>Paenibacillus species isolates.</title>
        <authorList>
            <person name="Beno S.M."/>
        </authorList>
    </citation>
    <scope>NUCLEOTIDE SEQUENCE [LARGE SCALE GENOMIC DNA]</scope>
    <source>
        <strain evidence="4 5">FSL H7-0443</strain>
    </source>
</reference>
<dbReference type="SUPFAM" id="SSF48498">
    <property type="entry name" value="Tetracyclin repressor-like, C-terminal domain"/>
    <property type="match status" value="1"/>
</dbReference>
<dbReference type="PRINTS" id="PR00455">
    <property type="entry name" value="HTHTETR"/>
</dbReference>
<evidence type="ECO:0000256" key="2">
    <source>
        <dbReference type="PROSITE-ProRule" id="PRU00335"/>
    </source>
</evidence>
<dbReference type="InterPro" id="IPR036271">
    <property type="entry name" value="Tet_transcr_reg_TetR-rel_C_sf"/>
</dbReference>
<dbReference type="Pfam" id="PF16295">
    <property type="entry name" value="TetR_C_10"/>
    <property type="match status" value="1"/>
</dbReference>
<dbReference type="Pfam" id="PF00440">
    <property type="entry name" value="TetR_N"/>
    <property type="match status" value="1"/>
</dbReference>
<dbReference type="EMBL" id="MPTW01000011">
    <property type="protein sequence ID" value="OME67703.1"/>
    <property type="molecule type" value="Genomic_DNA"/>
</dbReference>
<evidence type="ECO:0000259" key="3">
    <source>
        <dbReference type="PROSITE" id="PS50977"/>
    </source>
</evidence>
<dbReference type="PROSITE" id="PS50977">
    <property type="entry name" value="HTH_TETR_2"/>
    <property type="match status" value="1"/>
</dbReference>
<evidence type="ECO:0000313" key="4">
    <source>
        <dbReference type="EMBL" id="OME67703.1"/>
    </source>
</evidence>
<dbReference type="OrthoDB" id="6430772at2"/>
<accession>A0A1R0ZDJ7</accession>
<dbReference type="SUPFAM" id="SSF46689">
    <property type="entry name" value="Homeodomain-like"/>
    <property type="match status" value="1"/>
</dbReference>
<dbReference type="InterPro" id="IPR032551">
    <property type="entry name" value="BscR_C"/>
</dbReference>
<dbReference type="PANTHER" id="PTHR30055:SF207">
    <property type="entry name" value="HTH-TYPE TRANSCRIPTIONAL REPRESSOR FATR"/>
    <property type="match status" value="1"/>
</dbReference>
<dbReference type="PROSITE" id="PS01081">
    <property type="entry name" value="HTH_TETR_1"/>
    <property type="match status" value="1"/>
</dbReference>
<sequence length="188" mass="21595">MSTNKQEEIYKAALKLFAERGYDGTTVPMIAEAAKVGAGTIYRYFESKESLVNSLFQKVVMEFSETIKTDFPNSNEIREQFRHVFYQMVRFAKSNIYALLFIDSHAESYYLNEKSRSVFDGFMNFLVAIIEKGKERGVFSSLPSNALICIVYGAFVSFFKEIQHGKIIETPELIQGIERSCWNAIRID</sequence>
<dbReference type="Gene3D" id="1.10.357.10">
    <property type="entry name" value="Tetracycline Repressor, domain 2"/>
    <property type="match status" value="1"/>
</dbReference>
<proteinExistence type="predicted"/>